<feature type="domain" description="FAD dependent oxidoreductase" evidence="2">
    <location>
        <begin position="6"/>
        <end position="347"/>
    </location>
</feature>
<dbReference type="Gene3D" id="3.50.50.60">
    <property type="entry name" value="FAD/NAD(P)-binding domain"/>
    <property type="match status" value="1"/>
</dbReference>
<dbReference type="RefSeq" id="WP_377043474.1">
    <property type="nucleotide sequence ID" value="NZ_JBHLUN010000005.1"/>
</dbReference>
<evidence type="ECO:0000313" key="3">
    <source>
        <dbReference type="EMBL" id="MFC0407746.1"/>
    </source>
</evidence>
<reference evidence="3 4" key="1">
    <citation type="submission" date="2024-09" db="EMBL/GenBank/DDBJ databases">
        <authorList>
            <person name="Sun Q."/>
            <person name="Mori K."/>
        </authorList>
    </citation>
    <scope>NUCLEOTIDE SEQUENCE [LARGE SCALE GENOMIC DNA]</scope>
    <source>
        <strain evidence="3 4">TBRC 5777</strain>
    </source>
</reference>
<dbReference type="GO" id="GO:0016491">
    <property type="term" value="F:oxidoreductase activity"/>
    <property type="evidence" value="ECO:0007669"/>
    <property type="project" value="UniProtKB-KW"/>
</dbReference>
<accession>A0ABV6JTV4</accession>
<keyword evidence="4" id="KW-1185">Reference proteome</keyword>
<evidence type="ECO:0000259" key="2">
    <source>
        <dbReference type="Pfam" id="PF01266"/>
    </source>
</evidence>
<keyword evidence="1 3" id="KW-0560">Oxidoreductase</keyword>
<comment type="caution">
    <text evidence="3">The sequence shown here is derived from an EMBL/GenBank/DDBJ whole genome shotgun (WGS) entry which is preliminary data.</text>
</comment>
<evidence type="ECO:0000313" key="4">
    <source>
        <dbReference type="Proteomes" id="UP001589865"/>
    </source>
</evidence>
<dbReference type="Pfam" id="PF01266">
    <property type="entry name" value="DAO"/>
    <property type="match status" value="1"/>
</dbReference>
<dbReference type="InterPro" id="IPR006076">
    <property type="entry name" value="FAD-dep_OxRdtase"/>
</dbReference>
<protein>
    <submittedName>
        <fullName evidence="3">NAD(P)/FAD-dependent oxidoreductase</fullName>
        <ecNumber evidence="3">1.-.-.-</ecNumber>
    </submittedName>
</protein>
<sequence>MSTGFDAAVLGGGLVGTAVGLGLAGAGLRTAILDEGDIAHRASRGNFALVWVQSKGLGMPRYSSWTRHSAALWKDYAATLQAETGIDTGLDQRGGFTLLLSEAELERRAAFMQRLQAQDGFETYPYEIWNRAQVRQVFPEIGPEVAGASFTTLDGHVNSLRLFRAQHAAFARRGGTYLPDHAAEAITPLPGGGFRIESAGRVIEAARVVLAAGIGNARLAPMVGLDAPVRPQRGQAIVTEKSAPFLPYPIVTLRQTDEGGIMMGDSQEEAGTDTGTGLGVLGTIADRATRMFPRIGTLNVVRTWSALRVMTADGFPIYQQSDTAPGAFLCTCHSGVTLAAAHALTVAPMIMAGQLDASLDAFHPRRFPRRSHVPSAA</sequence>
<dbReference type="InterPro" id="IPR036188">
    <property type="entry name" value="FAD/NAD-bd_sf"/>
</dbReference>
<name>A0ABV6JTV4_9PROT</name>
<dbReference type="Gene3D" id="3.30.9.10">
    <property type="entry name" value="D-Amino Acid Oxidase, subunit A, domain 2"/>
    <property type="match status" value="1"/>
</dbReference>
<dbReference type="Proteomes" id="UP001589865">
    <property type="component" value="Unassembled WGS sequence"/>
</dbReference>
<dbReference type="EC" id="1.-.-.-" evidence="3"/>
<dbReference type="EMBL" id="JBHLUN010000005">
    <property type="protein sequence ID" value="MFC0407746.1"/>
    <property type="molecule type" value="Genomic_DNA"/>
</dbReference>
<organism evidence="3 4">
    <name type="scientific">Roseomonas elaeocarpi</name>
    <dbReference type="NCBI Taxonomy" id="907779"/>
    <lineage>
        <taxon>Bacteria</taxon>
        <taxon>Pseudomonadati</taxon>
        <taxon>Pseudomonadota</taxon>
        <taxon>Alphaproteobacteria</taxon>
        <taxon>Acetobacterales</taxon>
        <taxon>Roseomonadaceae</taxon>
        <taxon>Roseomonas</taxon>
    </lineage>
</organism>
<dbReference type="SUPFAM" id="SSF51905">
    <property type="entry name" value="FAD/NAD(P)-binding domain"/>
    <property type="match status" value="1"/>
</dbReference>
<gene>
    <name evidence="3" type="ORF">ACFFGY_05760</name>
</gene>
<dbReference type="PANTHER" id="PTHR13847">
    <property type="entry name" value="SARCOSINE DEHYDROGENASE-RELATED"/>
    <property type="match status" value="1"/>
</dbReference>
<evidence type="ECO:0000256" key="1">
    <source>
        <dbReference type="ARBA" id="ARBA00023002"/>
    </source>
</evidence>
<dbReference type="SUPFAM" id="SSF54373">
    <property type="entry name" value="FAD-linked reductases, C-terminal domain"/>
    <property type="match status" value="1"/>
</dbReference>
<proteinExistence type="predicted"/>